<reference evidence="2" key="1">
    <citation type="submission" date="2015-09" db="EMBL/GenBank/DDBJ databases">
        <authorList>
            <person name="Rodrigo-Torres Lidia"/>
            <person name="Arahal R.David."/>
        </authorList>
    </citation>
    <scope>NUCLEOTIDE SEQUENCE [LARGE SCALE GENOMIC DNA]</scope>
    <source>
        <strain evidence="2">CECT 5114</strain>
    </source>
</reference>
<keyword evidence="1" id="KW-0456">Lyase</keyword>
<dbReference type="EMBL" id="CYUE01000013">
    <property type="protein sequence ID" value="CUK25581.1"/>
    <property type="molecule type" value="Genomic_DNA"/>
</dbReference>
<dbReference type="AlphaFoldDB" id="A0A0P1IWC6"/>
<dbReference type="SUPFAM" id="SSF54637">
    <property type="entry name" value="Thioesterase/thiol ester dehydrase-isomerase"/>
    <property type="match status" value="1"/>
</dbReference>
<dbReference type="GO" id="GO:0018812">
    <property type="term" value="F:3-hydroxyacyl-CoA dehydratase activity"/>
    <property type="evidence" value="ECO:0007669"/>
    <property type="project" value="UniProtKB-EC"/>
</dbReference>
<accession>A0A0P1IWC6</accession>
<dbReference type="RefSeq" id="WP_058314557.1">
    <property type="nucleotide sequence ID" value="NZ_CYTO01000010.1"/>
</dbReference>
<organism evidence="1 2">
    <name type="scientific">Cognatishimia activa</name>
    <dbReference type="NCBI Taxonomy" id="1715691"/>
    <lineage>
        <taxon>Bacteria</taxon>
        <taxon>Pseudomonadati</taxon>
        <taxon>Pseudomonadota</taxon>
        <taxon>Alphaproteobacteria</taxon>
        <taxon>Rhodobacterales</taxon>
        <taxon>Paracoccaceae</taxon>
        <taxon>Cognatishimia</taxon>
    </lineage>
</organism>
<dbReference type="STRING" id="1715691.TA5113_01642"/>
<dbReference type="EC" id="4.2.1.119" evidence="1"/>
<evidence type="ECO:0000313" key="1">
    <source>
        <dbReference type="EMBL" id="CUK25581.1"/>
    </source>
</evidence>
<dbReference type="InterPro" id="IPR050965">
    <property type="entry name" value="UPF0336/Enoyl-CoA_hydratase"/>
</dbReference>
<evidence type="ECO:0000313" key="2">
    <source>
        <dbReference type="Proteomes" id="UP000051184"/>
    </source>
</evidence>
<dbReference type="PANTHER" id="PTHR43437">
    <property type="entry name" value="HYDROXYACYL-THIOESTER DEHYDRATASE TYPE 2, MITOCHONDRIAL-RELATED"/>
    <property type="match status" value="1"/>
</dbReference>
<keyword evidence="2" id="KW-1185">Reference proteome</keyword>
<gene>
    <name evidence="1" type="primary">phaJ_2</name>
    <name evidence="1" type="ORF">TA5114_01382</name>
</gene>
<dbReference type="OrthoDB" id="9800237at2"/>
<dbReference type="Proteomes" id="UP000051184">
    <property type="component" value="Unassembled WGS sequence"/>
</dbReference>
<dbReference type="PANTHER" id="PTHR43437:SF3">
    <property type="entry name" value="HYDROXYACYL-THIOESTER DEHYDRATASE TYPE 2, MITOCHONDRIAL"/>
    <property type="match status" value="1"/>
</dbReference>
<proteinExistence type="predicted"/>
<dbReference type="GO" id="GO:0019171">
    <property type="term" value="F:(3R)-hydroxyacyl-[acyl-carrier-protein] dehydratase activity"/>
    <property type="evidence" value="ECO:0007669"/>
    <property type="project" value="TreeGrafter"/>
</dbReference>
<name>A0A0P1IWC6_9RHOB</name>
<protein>
    <submittedName>
        <fullName evidence="1">(R)-specific enoyl-CoA hydratase</fullName>
        <ecNumber evidence="1">4.2.1.119</ecNumber>
    </submittedName>
</protein>
<dbReference type="InterPro" id="IPR029069">
    <property type="entry name" value="HotDog_dom_sf"/>
</dbReference>
<dbReference type="GO" id="GO:0006633">
    <property type="term" value="P:fatty acid biosynthetic process"/>
    <property type="evidence" value="ECO:0007669"/>
    <property type="project" value="TreeGrafter"/>
</dbReference>
<sequence length="126" mass="13753">MLTVGQSAQITRTFSERDFITYEQLSGVRVTEIPEPLIAALFSYLLGVKLPGSGTNYLKQELKFIAPAPLDATLTAKVEITDLRADKHLVDLWASCILEDGTVICEGRSLVKAKDVIDAFPSPQTA</sequence>
<dbReference type="Gene3D" id="3.10.129.10">
    <property type="entry name" value="Hotdog Thioesterase"/>
    <property type="match status" value="1"/>
</dbReference>